<keyword evidence="2" id="KW-1185">Reference proteome</keyword>
<name>A0A5B7FNI5_PORTR</name>
<dbReference type="EMBL" id="VSRR010008780">
    <property type="protein sequence ID" value="MPC49290.1"/>
    <property type="molecule type" value="Genomic_DNA"/>
</dbReference>
<evidence type="ECO:0000313" key="2">
    <source>
        <dbReference type="Proteomes" id="UP000324222"/>
    </source>
</evidence>
<accession>A0A5B7FNI5</accession>
<protein>
    <submittedName>
        <fullName evidence="1">Uncharacterized protein</fullName>
    </submittedName>
</protein>
<comment type="caution">
    <text evidence="1">The sequence shown here is derived from an EMBL/GenBank/DDBJ whole genome shotgun (WGS) entry which is preliminary data.</text>
</comment>
<reference evidence="1 2" key="1">
    <citation type="submission" date="2019-05" db="EMBL/GenBank/DDBJ databases">
        <title>Another draft genome of Portunus trituberculatus and its Hox gene families provides insights of decapod evolution.</title>
        <authorList>
            <person name="Jeong J.-H."/>
            <person name="Song I."/>
            <person name="Kim S."/>
            <person name="Choi T."/>
            <person name="Kim D."/>
            <person name="Ryu S."/>
            <person name="Kim W."/>
        </authorList>
    </citation>
    <scope>NUCLEOTIDE SEQUENCE [LARGE SCALE GENOMIC DNA]</scope>
    <source>
        <tissue evidence="1">Muscle</tissue>
    </source>
</reference>
<sequence length="62" mass="6726">MCFSIEGVKEQHHLGVWVGVDGQGVGTICQPVVSRVRQGSRWAFNQPNVLSRLELLAVPPAA</sequence>
<proteinExistence type="predicted"/>
<dbReference type="AlphaFoldDB" id="A0A5B7FNI5"/>
<evidence type="ECO:0000313" key="1">
    <source>
        <dbReference type="EMBL" id="MPC49290.1"/>
    </source>
</evidence>
<organism evidence="1 2">
    <name type="scientific">Portunus trituberculatus</name>
    <name type="common">Swimming crab</name>
    <name type="synonym">Neptunus trituberculatus</name>
    <dbReference type="NCBI Taxonomy" id="210409"/>
    <lineage>
        <taxon>Eukaryota</taxon>
        <taxon>Metazoa</taxon>
        <taxon>Ecdysozoa</taxon>
        <taxon>Arthropoda</taxon>
        <taxon>Crustacea</taxon>
        <taxon>Multicrustacea</taxon>
        <taxon>Malacostraca</taxon>
        <taxon>Eumalacostraca</taxon>
        <taxon>Eucarida</taxon>
        <taxon>Decapoda</taxon>
        <taxon>Pleocyemata</taxon>
        <taxon>Brachyura</taxon>
        <taxon>Eubrachyura</taxon>
        <taxon>Portunoidea</taxon>
        <taxon>Portunidae</taxon>
        <taxon>Portuninae</taxon>
        <taxon>Portunus</taxon>
    </lineage>
</organism>
<dbReference type="Proteomes" id="UP000324222">
    <property type="component" value="Unassembled WGS sequence"/>
</dbReference>
<gene>
    <name evidence="1" type="ORF">E2C01_043088</name>
</gene>